<dbReference type="OrthoDB" id="10255512at2759"/>
<evidence type="ECO:0000256" key="1">
    <source>
        <dbReference type="SAM" id="Coils"/>
    </source>
</evidence>
<dbReference type="PROSITE" id="PS50835">
    <property type="entry name" value="IG_LIKE"/>
    <property type="match status" value="1"/>
</dbReference>
<dbReference type="GeneID" id="106051637"/>
<reference evidence="5" key="1">
    <citation type="submission" date="2025-08" db="UniProtKB">
        <authorList>
            <consortium name="RefSeq"/>
        </authorList>
    </citation>
    <scope>IDENTIFICATION</scope>
</reference>
<dbReference type="InterPro" id="IPR016187">
    <property type="entry name" value="CTDL_fold"/>
</dbReference>
<protein>
    <submittedName>
        <fullName evidence="5">Uncharacterized protein LOC106051637 isoform X1</fullName>
    </submittedName>
</protein>
<dbReference type="InterPro" id="IPR016186">
    <property type="entry name" value="C-type_lectin-like/link_sf"/>
</dbReference>
<dbReference type="Pfam" id="PF00059">
    <property type="entry name" value="Lectin_C"/>
    <property type="match status" value="1"/>
</dbReference>
<dbReference type="Proteomes" id="UP001165740">
    <property type="component" value="Chromosome 14"/>
</dbReference>
<name>A0A9W2YU96_BIOGL</name>
<gene>
    <name evidence="5" type="primary">LOC106051637</name>
</gene>
<evidence type="ECO:0000259" key="3">
    <source>
        <dbReference type="PROSITE" id="PS50835"/>
    </source>
</evidence>
<organism evidence="4 5">
    <name type="scientific">Biomphalaria glabrata</name>
    <name type="common">Bloodfluke planorb</name>
    <name type="synonym">Freshwater snail</name>
    <dbReference type="NCBI Taxonomy" id="6526"/>
    <lineage>
        <taxon>Eukaryota</taxon>
        <taxon>Metazoa</taxon>
        <taxon>Spiralia</taxon>
        <taxon>Lophotrochozoa</taxon>
        <taxon>Mollusca</taxon>
        <taxon>Gastropoda</taxon>
        <taxon>Heterobranchia</taxon>
        <taxon>Euthyneura</taxon>
        <taxon>Panpulmonata</taxon>
        <taxon>Hygrophila</taxon>
        <taxon>Lymnaeoidea</taxon>
        <taxon>Planorbidae</taxon>
        <taxon>Biomphalaria</taxon>
    </lineage>
</organism>
<dbReference type="InterPro" id="IPR001304">
    <property type="entry name" value="C-type_lectin-like"/>
</dbReference>
<feature type="coiled-coil region" evidence="1">
    <location>
        <begin position="173"/>
        <end position="221"/>
    </location>
</feature>
<dbReference type="PROSITE" id="PS50041">
    <property type="entry name" value="C_TYPE_LECTIN_2"/>
    <property type="match status" value="1"/>
</dbReference>
<accession>A0A9W2YU96</accession>
<evidence type="ECO:0000313" key="4">
    <source>
        <dbReference type="Proteomes" id="UP001165740"/>
    </source>
</evidence>
<dbReference type="InterPro" id="IPR007110">
    <property type="entry name" value="Ig-like_dom"/>
</dbReference>
<dbReference type="Gene3D" id="3.10.100.10">
    <property type="entry name" value="Mannose-Binding Protein A, subunit A"/>
    <property type="match status" value="1"/>
</dbReference>
<dbReference type="CDD" id="cd00037">
    <property type="entry name" value="CLECT"/>
    <property type="match status" value="1"/>
</dbReference>
<dbReference type="SUPFAM" id="SSF56436">
    <property type="entry name" value="C-type lectin-like"/>
    <property type="match status" value="1"/>
</dbReference>
<proteinExistence type="predicted"/>
<dbReference type="AlphaFoldDB" id="A0A9W2YU96"/>
<dbReference type="RefSeq" id="XP_055866251.1">
    <property type="nucleotide sequence ID" value="XM_056010276.1"/>
</dbReference>
<dbReference type="OMA" id="NDAPCTM"/>
<keyword evidence="1" id="KW-0175">Coiled coil</keyword>
<sequence length="399" mass="44492">MSNLVCLITKSKMKIVFQYLALVFIGILFLSKQIGCNDMFPALNVSPSNITLGLTETMRLECSIKVVNKSLIAIVVSHSRDTVQPTFTYISSVSSFQGVNNYISDTSMYVTGAINSTGLSYLNITWSYPQEESAGLYKCEVNEIDEIGKPLRVSSTATVSVALPSIGSVISEINHLRKELNELKFEFSSLKNVVSLEISSLKNLFNNVDNKTETLQQKNENESAHWTAVDNQNKIRFASIENKTNSVVHMQENFVRTIASSRDELFISSNNFKGKKYLLTKEAAFFYPSLAQAVCTLFGGYLAEMDTSEEFNFVRTFVRSHGSQFMQVMAGGSDEGHEGHWTYRHSKSAVVSFWGPGEPDNYNGENCQNFYRNLDYRMADGQCIALSSTSVGFLCEVPA</sequence>
<keyword evidence="4" id="KW-1185">Reference proteome</keyword>
<evidence type="ECO:0000259" key="2">
    <source>
        <dbReference type="PROSITE" id="PS50041"/>
    </source>
</evidence>
<evidence type="ECO:0000313" key="5">
    <source>
        <dbReference type="RefSeq" id="XP_055866251.1"/>
    </source>
</evidence>
<feature type="domain" description="Ig-like" evidence="3">
    <location>
        <begin position="41"/>
        <end position="160"/>
    </location>
</feature>
<feature type="domain" description="C-type lectin" evidence="2">
    <location>
        <begin position="272"/>
        <end position="383"/>
    </location>
</feature>